<feature type="repeat" description="PPR" evidence="3">
    <location>
        <begin position="186"/>
        <end position="216"/>
    </location>
</feature>
<reference evidence="4" key="1">
    <citation type="submission" date="2020-02" db="EMBL/GenBank/DDBJ databases">
        <authorList>
            <person name="Scholz U."/>
            <person name="Mascher M."/>
            <person name="Fiebig A."/>
        </authorList>
    </citation>
    <scope>NUCLEOTIDE SEQUENCE</scope>
</reference>
<gene>
    <name evidence="4" type="ORF">SI8410_02002608</name>
</gene>
<dbReference type="Pfam" id="PF12854">
    <property type="entry name" value="PPR_1"/>
    <property type="match status" value="1"/>
</dbReference>
<evidence type="ECO:0000313" key="4">
    <source>
        <dbReference type="EMBL" id="CAA7391268.1"/>
    </source>
</evidence>
<dbReference type="AlphaFoldDB" id="A0A7I8K494"/>
<dbReference type="Pfam" id="PF01535">
    <property type="entry name" value="PPR"/>
    <property type="match status" value="5"/>
</dbReference>
<dbReference type="PROSITE" id="PS51375">
    <property type="entry name" value="PPR"/>
    <property type="match status" value="8"/>
</dbReference>
<dbReference type="Pfam" id="PF13041">
    <property type="entry name" value="PPR_2"/>
    <property type="match status" value="2"/>
</dbReference>
<evidence type="ECO:0000256" key="1">
    <source>
        <dbReference type="ARBA" id="ARBA00007626"/>
    </source>
</evidence>
<dbReference type="InterPro" id="IPR011990">
    <property type="entry name" value="TPR-like_helical_dom_sf"/>
</dbReference>
<feature type="repeat" description="PPR" evidence="3">
    <location>
        <begin position="367"/>
        <end position="401"/>
    </location>
</feature>
<organism evidence="4 5">
    <name type="scientific">Spirodela intermedia</name>
    <name type="common">Intermediate duckweed</name>
    <dbReference type="NCBI Taxonomy" id="51605"/>
    <lineage>
        <taxon>Eukaryota</taxon>
        <taxon>Viridiplantae</taxon>
        <taxon>Streptophyta</taxon>
        <taxon>Embryophyta</taxon>
        <taxon>Tracheophyta</taxon>
        <taxon>Spermatophyta</taxon>
        <taxon>Magnoliopsida</taxon>
        <taxon>Liliopsida</taxon>
        <taxon>Araceae</taxon>
        <taxon>Lemnoideae</taxon>
        <taxon>Spirodela</taxon>
    </lineage>
</organism>
<protein>
    <submittedName>
        <fullName evidence="4">Uncharacterized protein</fullName>
    </submittedName>
</protein>
<accession>A0A7I8K494</accession>
<feature type="repeat" description="PPR" evidence="3">
    <location>
        <begin position="80"/>
        <end position="114"/>
    </location>
</feature>
<dbReference type="NCBIfam" id="TIGR00756">
    <property type="entry name" value="PPR"/>
    <property type="match status" value="8"/>
</dbReference>
<sequence length="501" mass="55359">MGVVRWPRLLTPTQLCQLIRQQKNPLAALQIFDAARSRYPSYRHNGPAYATIIDVLGSAGRVAEMKGVIERMKQEPCECSDSVFAGIIRTYARLGRVEDAIFLFRQIPQFNCVSSTESFHATLQILIAEGDLKEALRVFVDGSRRRGVKVQVRSLNLLIGALCRKNRSDLALEIFGEITELCYYPDRETYRILMKGLCDDGRLDDATHLLYSMLWRISQKGCDADVVVYRSLLEALCAEGRIREAEEILCKVLKKGLRSPRSRRSFQGCDLGAIGGSLEDTKNVINGALVGGGVRSLASYSAILIDLYSEGNIADAERLFDEMLHRGFRPQASAYDAKISALCRAGRVEEAAAAVEAEMPERGCAPSTRTYNLLMQGLCETGKSEMAAGYLRAMDSRGGCPAGKETFEILVNGFCCERKYVEASRVLERMLIRGFFPGDAIYGRLISGLCATRRAYEAVLWLEEMASQDRAPAPSAWHALVSATCAEPPPSTAWDDLAASE</sequence>
<feature type="repeat" description="PPR" evidence="3">
    <location>
        <begin position="403"/>
        <end position="437"/>
    </location>
</feature>
<feature type="repeat" description="PPR" evidence="3">
    <location>
        <begin position="151"/>
        <end position="185"/>
    </location>
</feature>
<feature type="repeat" description="PPR" evidence="3">
    <location>
        <begin position="225"/>
        <end position="259"/>
    </location>
</feature>
<evidence type="ECO:0000313" key="5">
    <source>
        <dbReference type="Proteomes" id="UP000663760"/>
    </source>
</evidence>
<dbReference type="Proteomes" id="UP000663760">
    <property type="component" value="Chromosome 2"/>
</dbReference>
<dbReference type="InterPro" id="IPR002885">
    <property type="entry name" value="PPR_rpt"/>
</dbReference>
<evidence type="ECO:0000256" key="2">
    <source>
        <dbReference type="ARBA" id="ARBA00022737"/>
    </source>
</evidence>
<evidence type="ECO:0000256" key="3">
    <source>
        <dbReference type="PROSITE-ProRule" id="PRU00708"/>
    </source>
</evidence>
<feature type="repeat" description="PPR" evidence="3">
    <location>
        <begin position="296"/>
        <end position="330"/>
    </location>
</feature>
<comment type="similarity">
    <text evidence="1">Belongs to the PPR family. P subfamily.</text>
</comment>
<proteinExistence type="inferred from homology"/>
<dbReference type="Gene3D" id="1.25.40.10">
    <property type="entry name" value="Tetratricopeptide repeat domain"/>
    <property type="match status" value="4"/>
</dbReference>
<keyword evidence="2" id="KW-0677">Repeat</keyword>
<dbReference type="EMBL" id="LR746265">
    <property type="protein sequence ID" value="CAA7391268.1"/>
    <property type="molecule type" value="Genomic_DNA"/>
</dbReference>
<dbReference type="SUPFAM" id="SSF48452">
    <property type="entry name" value="TPR-like"/>
    <property type="match status" value="1"/>
</dbReference>
<dbReference type="PANTHER" id="PTHR47941">
    <property type="entry name" value="PENTATRICOPEPTIDE REPEAT-CONTAINING PROTEIN 3, MITOCHONDRIAL"/>
    <property type="match status" value="1"/>
</dbReference>
<keyword evidence="5" id="KW-1185">Reference proteome</keyword>
<feature type="repeat" description="PPR" evidence="3">
    <location>
        <begin position="331"/>
        <end position="366"/>
    </location>
</feature>
<name>A0A7I8K494_SPIIN</name>
<dbReference type="OrthoDB" id="767661at2759"/>